<keyword evidence="4 7" id="KW-1133">Transmembrane helix</keyword>
<evidence type="ECO:0000256" key="4">
    <source>
        <dbReference type="ARBA" id="ARBA00022989"/>
    </source>
</evidence>
<keyword evidence="3 7" id="KW-0812">Transmembrane</keyword>
<organism evidence="9 10">
    <name type="scientific">Vibrio aquaticus</name>
    <dbReference type="NCBI Taxonomy" id="2496559"/>
    <lineage>
        <taxon>Bacteria</taxon>
        <taxon>Pseudomonadati</taxon>
        <taxon>Pseudomonadota</taxon>
        <taxon>Gammaproteobacteria</taxon>
        <taxon>Vibrionales</taxon>
        <taxon>Vibrionaceae</taxon>
        <taxon>Vibrio</taxon>
    </lineage>
</organism>
<feature type="transmembrane region" description="Helical" evidence="7">
    <location>
        <begin position="20"/>
        <end position="40"/>
    </location>
</feature>
<dbReference type="GO" id="GO:0005886">
    <property type="term" value="C:plasma membrane"/>
    <property type="evidence" value="ECO:0007669"/>
    <property type="project" value="UniProtKB-SubCell"/>
</dbReference>
<reference evidence="9 10" key="1">
    <citation type="submission" date="2018-12" db="EMBL/GenBank/DDBJ databases">
        <title>Vibrio sp. isolated from China Sea.</title>
        <authorList>
            <person name="Li Y."/>
        </authorList>
    </citation>
    <scope>NUCLEOTIDE SEQUENCE [LARGE SCALE GENOMIC DNA]</scope>
    <source>
        <strain evidence="9 10">BEI207</strain>
    </source>
</reference>
<gene>
    <name evidence="9" type="ORF">EJ063_08390</name>
</gene>
<proteinExistence type="predicted"/>
<evidence type="ECO:0000313" key="9">
    <source>
        <dbReference type="EMBL" id="RTZ16799.1"/>
    </source>
</evidence>
<evidence type="ECO:0000256" key="1">
    <source>
        <dbReference type="ARBA" id="ARBA00004651"/>
    </source>
</evidence>
<evidence type="ECO:0000259" key="8">
    <source>
        <dbReference type="Pfam" id="PF02706"/>
    </source>
</evidence>
<feature type="domain" description="Polysaccharide chain length determinant N-terminal" evidence="8">
    <location>
        <begin position="10"/>
        <end position="94"/>
    </location>
</feature>
<dbReference type="Pfam" id="PF02706">
    <property type="entry name" value="Wzz"/>
    <property type="match status" value="1"/>
</dbReference>
<comment type="subcellular location">
    <subcellularLocation>
        <location evidence="1">Cell membrane</location>
        <topology evidence="1">Multi-pass membrane protein</topology>
    </subcellularLocation>
</comment>
<keyword evidence="5 7" id="KW-0472">Membrane</keyword>
<comment type="caution">
    <text evidence="9">The sequence shown here is derived from an EMBL/GenBank/DDBJ whole genome shotgun (WGS) entry which is preliminary data.</text>
</comment>
<dbReference type="InterPro" id="IPR003856">
    <property type="entry name" value="LPS_length_determ_N"/>
</dbReference>
<sequence>MNELKLRFIVILNGMWRQRYVIIVPILIFPFIGLFVAKMAPTNYVSHTSMLIQETAKMNPFLEDIAVSTMLKERLNALSTLLKSRHVLTAVAKEHDLINDQMSAAERDQMIYRLSSNLNVTQPGKDFLKITFTSNKPDGMKEMLESISQHFIDQLLAPERSSIQDSSEFLAIHIEKRRLDLEEAENKLAEFKNRYASVTPEMQSQALGRLAALKQSYAEKKAELAGVERSLGSLDQQLSKTNPVVGKIEDQIIEIRSELTLLRAKYTDNHSAVQGKERELRRLENERAILLQTEQPNISSDQLWDIASSAKVEQLGDVQPLLVTQLHSLQLVRSRYESLSEETKSLERMIKELEQQANRFGDNAKSMHRLVRDAEIKRQLYDELIQRYEMAQLTGSLGIFEQNKRVKIIDLPYTPSRPANFPTFVYIIAGIIAGMGLGCGLAIVFELFDSSIRRKEDIERITRAPMLTQIPKIKSLDS</sequence>
<dbReference type="OrthoDB" id="6210130at2"/>
<dbReference type="PANTHER" id="PTHR32309">
    <property type="entry name" value="TYROSINE-PROTEIN KINASE"/>
    <property type="match status" value="1"/>
</dbReference>
<feature type="transmembrane region" description="Helical" evidence="7">
    <location>
        <begin position="424"/>
        <end position="445"/>
    </location>
</feature>
<dbReference type="InterPro" id="IPR050445">
    <property type="entry name" value="Bact_polysacc_biosynth/exp"/>
</dbReference>
<evidence type="ECO:0000256" key="7">
    <source>
        <dbReference type="SAM" id="Phobius"/>
    </source>
</evidence>
<evidence type="ECO:0000313" key="10">
    <source>
        <dbReference type="Proteomes" id="UP000268973"/>
    </source>
</evidence>
<dbReference type="Proteomes" id="UP000268973">
    <property type="component" value="Unassembled WGS sequence"/>
</dbReference>
<feature type="coiled-coil region" evidence="6">
    <location>
        <begin position="329"/>
        <end position="363"/>
    </location>
</feature>
<name>A0A3S0MKA5_9VIBR</name>
<feature type="coiled-coil region" evidence="6">
    <location>
        <begin position="174"/>
        <end position="230"/>
    </location>
</feature>
<keyword evidence="10" id="KW-1185">Reference proteome</keyword>
<evidence type="ECO:0000256" key="3">
    <source>
        <dbReference type="ARBA" id="ARBA00022692"/>
    </source>
</evidence>
<evidence type="ECO:0000256" key="6">
    <source>
        <dbReference type="SAM" id="Coils"/>
    </source>
</evidence>
<evidence type="ECO:0000256" key="2">
    <source>
        <dbReference type="ARBA" id="ARBA00022475"/>
    </source>
</evidence>
<dbReference type="PANTHER" id="PTHR32309:SF31">
    <property type="entry name" value="CAPSULAR EXOPOLYSACCHARIDE FAMILY"/>
    <property type="match status" value="1"/>
</dbReference>
<keyword evidence="2" id="KW-1003">Cell membrane</keyword>
<accession>A0A3S0MKA5</accession>
<protein>
    <submittedName>
        <fullName evidence="9">Chain-length determining protein</fullName>
    </submittedName>
</protein>
<dbReference type="SUPFAM" id="SSF57997">
    <property type="entry name" value="Tropomyosin"/>
    <property type="match status" value="1"/>
</dbReference>
<dbReference type="AlphaFoldDB" id="A0A3S0MKA5"/>
<keyword evidence="6" id="KW-0175">Coiled coil</keyword>
<dbReference type="RefSeq" id="WP_126573821.1">
    <property type="nucleotide sequence ID" value="NZ_RXZH01000002.1"/>
</dbReference>
<evidence type="ECO:0000256" key="5">
    <source>
        <dbReference type="ARBA" id="ARBA00023136"/>
    </source>
</evidence>
<dbReference type="EMBL" id="RXZH01000002">
    <property type="protein sequence ID" value="RTZ16799.1"/>
    <property type="molecule type" value="Genomic_DNA"/>
</dbReference>